<feature type="non-terminal residue" evidence="2">
    <location>
        <position position="337"/>
    </location>
</feature>
<dbReference type="SMART" id="SM00028">
    <property type="entry name" value="TPR"/>
    <property type="match status" value="2"/>
</dbReference>
<keyword evidence="1" id="KW-0802">TPR repeat</keyword>
<reference evidence="2 3" key="1">
    <citation type="journal article" date="2019" name="Nat. Microbiol.">
        <title>Mediterranean grassland soil C-N compound turnover is dependent on rainfall and depth, and is mediated by genomically divergent microorganisms.</title>
        <authorList>
            <person name="Diamond S."/>
            <person name="Andeer P.F."/>
            <person name="Li Z."/>
            <person name="Crits-Christoph A."/>
            <person name="Burstein D."/>
            <person name="Anantharaman K."/>
            <person name="Lane K.R."/>
            <person name="Thomas B.C."/>
            <person name="Pan C."/>
            <person name="Northen T.R."/>
            <person name="Banfield J.F."/>
        </authorList>
    </citation>
    <scope>NUCLEOTIDE SEQUENCE [LARGE SCALE GENOMIC DNA]</scope>
    <source>
        <strain evidence="2">WS_2</strain>
    </source>
</reference>
<proteinExistence type="predicted"/>
<dbReference type="PANTHER" id="PTHR10098">
    <property type="entry name" value="RAPSYN-RELATED"/>
    <property type="match status" value="1"/>
</dbReference>
<dbReference type="Gene3D" id="1.25.40.10">
    <property type="entry name" value="Tetratricopeptide repeat domain"/>
    <property type="match status" value="1"/>
</dbReference>
<feature type="repeat" description="TPR" evidence="1">
    <location>
        <begin position="224"/>
        <end position="257"/>
    </location>
</feature>
<dbReference type="SUPFAM" id="SSF48452">
    <property type="entry name" value="TPR-like"/>
    <property type="match status" value="1"/>
</dbReference>
<evidence type="ECO:0000256" key="1">
    <source>
        <dbReference type="PROSITE-ProRule" id="PRU00339"/>
    </source>
</evidence>
<dbReference type="InterPro" id="IPR019734">
    <property type="entry name" value="TPR_rpt"/>
</dbReference>
<gene>
    <name evidence="2" type="ORF">E6K72_03550</name>
</gene>
<dbReference type="InterPro" id="IPR011990">
    <property type="entry name" value="TPR-like_helical_dom_sf"/>
</dbReference>
<dbReference type="PROSITE" id="PS50005">
    <property type="entry name" value="TPR"/>
    <property type="match status" value="1"/>
</dbReference>
<protein>
    <submittedName>
        <fullName evidence="2">Tetratricopeptide repeat protein</fullName>
    </submittedName>
</protein>
<sequence length="337" mass="36615">MRELADALPESGETVTLGLAARSFSLIYGWRLGISHEEAEVVFSEAERMASKAGDIGSRAILLSAYGIVRGLNEGDVREYARLARQAFALAEESGDPAICVGAAPTAYGLFCTGEYREGVSIYDRAIELADGDVTVGAGILFACPYALCHALKGIHLLELEEARRLLEQGRKIAREQGDIEQVGWSHMWSSWLAYFQGEPEAALAHAQQALEIAERIGGSFLRAMAWFHIGLAERMRGEWQRAIEALERSLAIARERRHAEHDAWRLALLGESYLGLGDLERARALVAEGVEIAQTRGHRSGETHASLALARVLLGSAGPAARAEIEAALARALELT</sequence>
<dbReference type="EMBL" id="VBOS01000116">
    <property type="protein sequence ID" value="TMQ57591.1"/>
    <property type="molecule type" value="Genomic_DNA"/>
</dbReference>
<evidence type="ECO:0000313" key="2">
    <source>
        <dbReference type="EMBL" id="TMQ57591.1"/>
    </source>
</evidence>
<dbReference type="AlphaFoldDB" id="A0A538T1T4"/>
<evidence type="ECO:0000313" key="3">
    <source>
        <dbReference type="Proteomes" id="UP000317716"/>
    </source>
</evidence>
<dbReference type="Proteomes" id="UP000317716">
    <property type="component" value="Unassembled WGS sequence"/>
</dbReference>
<comment type="caution">
    <text evidence="2">The sequence shown here is derived from an EMBL/GenBank/DDBJ whole genome shotgun (WGS) entry which is preliminary data.</text>
</comment>
<accession>A0A538T1T4</accession>
<name>A0A538T1T4_UNCEI</name>
<organism evidence="2 3">
    <name type="scientific">Eiseniibacteriota bacterium</name>
    <dbReference type="NCBI Taxonomy" id="2212470"/>
    <lineage>
        <taxon>Bacteria</taxon>
        <taxon>Candidatus Eiseniibacteriota</taxon>
    </lineage>
</organism>
<dbReference type="PANTHER" id="PTHR10098:SF108">
    <property type="entry name" value="TETRATRICOPEPTIDE REPEAT PROTEIN 28"/>
    <property type="match status" value="1"/>
</dbReference>
<dbReference type="Pfam" id="PF13424">
    <property type="entry name" value="TPR_12"/>
    <property type="match status" value="1"/>
</dbReference>